<dbReference type="Gene3D" id="2.60.40.1120">
    <property type="entry name" value="Carboxypeptidase-like, regulatory domain"/>
    <property type="match status" value="1"/>
</dbReference>
<proteinExistence type="inferred from homology"/>
<evidence type="ECO:0000256" key="5">
    <source>
        <dbReference type="ARBA" id="ARBA00023136"/>
    </source>
</evidence>
<dbReference type="InterPro" id="IPR023996">
    <property type="entry name" value="TonB-dep_OMP_SusC/RagA"/>
</dbReference>
<name>A0ABW7NAJ0_9BACT</name>
<dbReference type="InterPro" id="IPR036942">
    <property type="entry name" value="Beta-barrel_TonB_sf"/>
</dbReference>
<evidence type="ECO:0000313" key="11">
    <source>
        <dbReference type="Proteomes" id="UP001610063"/>
    </source>
</evidence>
<keyword evidence="6 7" id="KW-0998">Cell outer membrane</keyword>
<comment type="caution">
    <text evidence="10">The sequence shown here is derived from an EMBL/GenBank/DDBJ whole genome shotgun (WGS) entry which is preliminary data.</text>
</comment>
<evidence type="ECO:0000256" key="7">
    <source>
        <dbReference type="PROSITE-ProRule" id="PRU01360"/>
    </source>
</evidence>
<evidence type="ECO:0000256" key="4">
    <source>
        <dbReference type="ARBA" id="ARBA00022692"/>
    </source>
</evidence>
<dbReference type="InterPro" id="IPR008969">
    <property type="entry name" value="CarboxyPept-like_regulatory"/>
</dbReference>
<feature type="chain" id="PRO_5047228224" evidence="8">
    <location>
        <begin position="20"/>
        <end position="1014"/>
    </location>
</feature>
<keyword evidence="4 7" id="KW-0812">Transmembrane</keyword>
<sequence length="1014" mass="108585">MKRILPFCMLMLMGIVVLGQQTVSGTVSDAQSGEPIPGATILIKGTDTGTTTDLDGKFRIQIENETDVLVFSSIGFSAVEEVVGSRAIITVSMDADITQLGEVVVTALGIERDSKTLGYSVSRVKGEQFTKAREISVADNLVGRVAGLNSSAPSTGPGGSSRVTIRGNSSLSFNNQPLYVINGIQMNNDNLGSVGKWDGADFGDGISSINPDDIEDITVLKGGAAAALYGQRGRNGVILITTKSGKSSQGLGVEFNSNVAISKINDFRDFQEKYGQGTLGVAPTDQTSALNTGLTSWGAPLDGSMVTLFDGKQHPYSAVSGDNLTDFYETGATYTNSLAISGGGESGSVRLSLGDLRNSSVYPGADYKRQTINLDASYKLSPQLTGSANVNYTKDGASRTKVNDAPGNGNYAIMFLPPNVDAEYLAPGYDELKNEIRFGSDAFTTNPYFAANRFITETSKDRVLSVASLRYAPLEWLYVQARIANDFYAFNATQITPTGTAYRPTGGLDLQRTVNYNETNADFLVGINKDVSRDFSIGVTLGGNLLKMQQKTVEVNASGFAFPFLYNPGTATTKGANVTEPQKEVHSLYGSVELGFRDMLFLNITDRNDWSSTLPSGNNSYNYPSVNLSYVFSESLNVPWMNMGKIRAGYARVGGDAPVFATSLYYGTLGNAINGVPLGNVDNNVPNPQIEPLQVTELEVGGEMEFLQKRLFVDLAWYKKQTLNDIVNVGISRGSGYQTAVVNIAEIENTGVEFLLGGVPVKTPALTWTTTFNISNNKNTVIGLAEGQDKLTVGESRNGRAFIEHVVGKPFAQVMAYDYMRDDAGNLILGATGLPQAASELTSQGTGVHPVTGGWSNDVKFKNLTLSFLIDFKYGGVIYSGTNAIAYGNGLHKATLEGRGDGITVSGVDAEGNAMTSTVTDQNYYGALAGISKLQVYDADFIKFRSLSLTYNFPNLGNIKGLSISLVGRNLFYIKKSTPNIDPESNYTNGNAQGIEYLGLPTSRTYGINLGIKF</sequence>
<evidence type="ECO:0000313" key="10">
    <source>
        <dbReference type="EMBL" id="MFH6984554.1"/>
    </source>
</evidence>
<comment type="similarity">
    <text evidence="7">Belongs to the TonB-dependent receptor family.</text>
</comment>
<dbReference type="Pfam" id="PF07715">
    <property type="entry name" value="Plug"/>
    <property type="match status" value="1"/>
</dbReference>
<reference evidence="10 11" key="1">
    <citation type="journal article" date="2013" name="Int. J. Syst. Evol. Microbiol.">
        <title>Marinoscillum luteum sp. nov., isolated from marine sediment.</title>
        <authorList>
            <person name="Cha I.T."/>
            <person name="Park S.J."/>
            <person name="Kim S.J."/>
            <person name="Kim J.G."/>
            <person name="Jung M.Y."/>
            <person name="Shin K.S."/>
            <person name="Kwon K.K."/>
            <person name="Yang S.H."/>
            <person name="Seo Y.S."/>
            <person name="Rhee S.K."/>
        </authorList>
    </citation>
    <scope>NUCLEOTIDE SEQUENCE [LARGE SCALE GENOMIC DNA]</scope>
    <source>
        <strain evidence="10 11">KCTC 23939</strain>
    </source>
</reference>
<comment type="subcellular location">
    <subcellularLocation>
        <location evidence="1 7">Cell outer membrane</location>
        <topology evidence="1 7">Multi-pass membrane protein</topology>
    </subcellularLocation>
</comment>
<evidence type="ECO:0000259" key="9">
    <source>
        <dbReference type="Pfam" id="PF07715"/>
    </source>
</evidence>
<dbReference type="PROSITE" id="PS52016">
    <property type="entry name" value="TONB_DEPENDENT_REC_3"/>
    <property type="match status" value="1"/>
</dbReference>
<keyword evidence="2 7" id="KW-0813">Transport</keyword>
<dbReference type="Pfam" id="PF13715">
    <property type="entry name" value="CarbopepD_reg_2"/>
    <property type="match status" value="1"/>
</dbReference>
<evidence type="ECO:0000256" key="3">
    <source>
        <dbReference type="ARBA" id="ARBA00022452"/>
    </source>
</evidence>
<dbReference type="InterPro" id="IPR023997">
    <property type="entry name" value="TonB-dep_OMP_SusC/RagA_CS"/>
</dbReference>
<evidence type="ECO:0000256" key="2">
    <source>
        <dbReference type="ARBA" id="ARBA00022448"/>
    </source>
</evidence>
<dbReference type="Gene3D" id="2.170.130.10">
    <property type="entry name" value="TonB-dependent receptor, plug domain"/>
    <property type="match status" value="1"/>
</dbReference>
<dbReference type="InterPro" id="IPR039426">
    <property type="entry name" value="TonB-dep_rcpt-like"/>
</dbReference>
<keyword evidence="11" id="KW-1185">Reference proteome</keyword>
<dbReference type="NCBIfam" id="TIGR04056">
    <property type="entry name" value="OMP_RagA_SusC"/>
    <property type="match status" value="1"/>
</dbReference>
<evidence type="ECO:0000256" key="1">
    <source>
        <dbReference type="ARBA" id="ARBA00004571"/>
    </source>
</evidence>
<feature type="domain" description="TonB-dependent receptor plug" evidence="9">
    <location>
        <begin position="116"/>
        <end position="237"/>
    </location>
</feature>
<accession>A0ABW7NAJ0</accession>
<dbReference type="SUPFAM" id="SSF49464">
    <property type="entry name" value="Carboxypeptidase regulatory domain-like"/>
    <property type="match status" value="1"/>
</dbReference>
<dbReference type="NCBIfam" id="TIGR04057">
    <property type="entry name" value="SusC_RagA_signa"/>
    <property type="match status" value="1"/>
</dbReference>
<dbReference type="Proteomes" id="UP001610063">
    <property type="component" value="Unassembled WGS sequence"/>
</dbReference>
<dbReference type="Gene3D" id="2.40.170.20">
    <property type="entry name" value="TonB-dependent receptor, beta-barrel domain"/>
    <property type="match status" value="1"/>
</dbReference>
<keyword evidence="8" id="KW-0732">Signal</keyword>
<dbReference type="InterPro" id="IPR037066">
    <property type="entry name" value="Plug_dom_sf"/>
</dbReference>
<keyword evidence="3 7" id="KW-1134">Transmembrane beta strand</keyword>
<gene>
    <name evidence="10" type="ORF">ACHKAR_13960</name>
</gene>
<keyword evidence="5 7" id="KW-0472">Membrane</keyword>
<evidence type="ECO:0000256" key="6">
    <source>
        <dbReference type="ARBA" id="ARBA00023237"/>
    </source>
</evidence>
<dbReference type="RefSeq" id="WP_395417940.1">
    <property type="nucleotide sequence ID" value="NZ_JBIPKE010000018.1"/>
</dbReference>
<feature type="signal peptide" evidence="8">
    <location>
        <begin position="1"/>
        <end position="19"/>
    </location>
</feature>
<dbReference type="EMBL" id="JBIPKE010000018">
    <property type="protein sequence ID" value="MFH6984554.1"/>
    <property type="molecule type" value="Genomic_DNA"/>
</dbReference>
<protein>
    <submittedName>
        <fullName evidence="10">SusC/RagA family TonB-linked outer membrane protein</fullName>
    </submittedName>
</protein>
<dbReference type="InterPro" id="IPR012910">
    <property type="entry name" value="Plug_dom"/>
</dbReference>
<evidence type="ECO:0000256" key="8">
    <source>
        <dbReference type="SAM" id="SignalP"/>
    </source>
</evidence>
<organism evidence="10 11">
    <name type="scientific">Marinoscillum luteum</name>
    <dbReference type="NCBI Taxonomy" id="861051"/>
    <lineage>
        <taxon>Bacteria</taxon>
        <taxon>Pseudomonadati</taxon>
        <taxon>Bacteroidota</taxon>
        <taxon>Cytophagia</taxon>
        <taxon>Cytophagales</taxon>
        <taxon>Reichenbachiellaceae</taxon>
        <taxon>Marinoscillum</taxon>
    </lineage>
</organism>
<dbReference type="SUPFAM" id="SSF56935">
    <property type="entry name" value="Porins"/>
    <property type="match status" value="1"/>
</dbReference>